<sequence>MGKKRTAARRAAAAASTATTAPPPSVSVAPEDDAVACDHLEPHTAPAQQQHDAHAANTWPEPRVSSLVPSTSSLVPHTTTETAQGVSVVQDAVTCPHTVANGPERHPPITIANPHDPRSPNAYHARRTASPTSHTHTASPNDAPTPLRRTARIPAADNEPNELFAACPADSPDKMDANTPHTPTAARLVQQAPSAAFTVYTAAGFVAFLGLYTVLTYIDASAPSQGVDENLTFYLVSVANAASGFGRLASGFAADRFGAMNIMAPMTALAGIMTYIWPFVHGQGPVAAVAVIYGLASGAFVSLLAAPMIAFGEASDVGRRTGMFMTTLSIGALAGPPISGAINTATGGYKAVGIYAGSAVMVATALMYLARQLVLKGATSRKF</sequence>
<evidence type="ECO:0000313" key="7">
    <source>
        <dbReference type="Proteomes" id="UP000298061"/>
    </source>
</evidence>
<dbReference type="Pfam" id="PF07690">
    <property type="entry name" value="MFS_1"/>
    <property type="match status" value="1"/>
</dbReference>
<accession>A0A4Y9ZY47</accession>
<evidence type="ECO:0000256" key="3">
    <source>
        <dbReference type="SAM" id="MobiDB-lite"/>
    </source>
</evidence>
<feature type="transmembrane region" description="Helical" evidence="4">
    <location>
        <begin position="354"/>
        <end position="374"/>
    </location>
</feature>
<dbReference type="AlphaFoldDB" id="A0A4Y9ZY47"/>
<dbReference type="OrthoDB" id="6509908at2759"/>
<feature type="region of interest" description="Disordered" evidence="3">
    <location>
        <begin position="1"/>
        <end position="55"/>
    </location>
</feature>
<gene>
    <name evidence="6" type="ORF">EWM64_g4196</name>
</gene>
<dbReference type="Gene3D" id="1.20.1250.20">
    <property type="entry name" value="MFS general substrate transporter like domains"/>
    <property type="match status" value="1"/>
</dbReference>
<dbReference type="InterPro" id="IPR036259">
    <property type="entry name" value="MFS_trans_sf"/>
</dbReference>
<evidence type="ECO:0000256" key="1">
    <source>
        <dbReference type="ARBA" id="ARBA00004141"/>
    </source>
</evidence>
<feature type="transmembrane region" description="Helical" evidence="4">
    <location>
        <begin position="262"/>
        <end position="280"/>
    </location>
</feature>
<keyword evidence="7" id="KW-1185">Reference proteome</keyword>
<proteinExistence type="inferred from homology"/>
<dbReference type="PROSITE" id="PS50850">
    <property type="entry name" value="MFS"/>
    <property type="match status" value="1"/>
</dbReference>
<dbReference type="InterPro" id="IPR020846">
    <property type="entry name" value="MFS_dom"/>
</dbReference>
<feature type="transmembrane region" description="Helical" evidence="4">
    <location>
        <begin position="230"/>
        <end position="250"/>
    </location>
</feature>
<dbReference type="InterPro" id="IPR011701">
    <property type="entry name" value="MFS"/>
</dbReference>
<dbReference type="EMBL" id="SFCI01000437">
    <property type="protein sequence ID" value="TFY79816.1"/>
    <property type="molecule type" value="Genomic_DNA"/>
</dbReference>
<dbReference type="GO" id="GO:0016020">
    <property type="term" value="C:membrane"/>
    <property type="evidence" value="ECO:0007669"/>
    <property type="project" value="UniProtKB-SubCell"/>
</dbReference>
<dbReference type="InterPro" id="IPR050327">
    <property type="entry name" value="Proton-linked_MCT"/>
</dbReference>
<organism evidence="6 7">
    <name type="scientific">Hericium alpestre</name>
    <dbReference type="NCBI Taxonomy" id="135208"/>
    <lineage>
        <taxon>Eukaryota</taxon>
        <taxon>Fungi</taxon>
        <taxon>Dikarya</taxon>
        <taxon>Basidiomycota</taxon>
        <taxon>Agaricomycotina</taxon>
        <taxon>Agaricomycetes</taxon>
        <taxon>Russulales</taxon>
        <taxon>Hericiaceae</taxon>
        <taxon>Hericium</taxon>
    </lineage>
</organism>
<comment type="caution">
    <text evidence="6">The sequence shown here is derived from an EMBL/GenBank/DDBJ whole genome shotgun (WGS) entry which is preliminary data.</text>
</comment>
<evidence type="ECO:0000256" key="4">
    <source>
        <dbReference type="SAM" id="Phobius"/>
    </source>
</evidence>
<feature type="transmembrane region" description="Helical" evidence="4">
    <location>
        <begin position="323"/>
        <end position="342"/>
    </location>
</feature>
<protein>
    <recommendedName>
        <fullName evidence="5">Major facilitator superfamily (MFS) profile domain-containing protein</fullName>
    </recommendedName>
</protein>
<dbReference type="Proteomes" id="UP000298061">
    <property type="component" value="Unassembled WGS sequence"/>
</dbReference>
<feature type="region of interest" description="Disordered" evidence="3">
    <location>
        <begin position="97"/>
        <end position="148"/>
    </location>
</feature>
<feature type="transmembrane region" description="Helical" evidence="4">
    <location>
        <begin position="197"/>
        <end position="218"/>
    </location>
</feature>
<dbReference type="PANTHER" id="PTHR11360:SF234">
    <property type="entry name" value="MFS-TYPE TRANSPORTER DBAD-RELATED"/>
    <property type="match status" value="1"/>
</dbReference>
<keyword evidence="4" id="KW-0812">Transmembrane</keyword>
<comment type="similarity">
    <text evidence="2">Belongs to the major facilitator superfamily. Monocarboxylate porter (TC 2.A.1.13) family.</text>
</comment>
<dbReference type="STRING" id="135208.A0A4Y9ZY47"/>
<keyword evidence="4" id="KW-0472">Membrane</keyword>
<feature type="compositionally biased region" description="Low complexity" evidence="3">
    <location>
        <begin position="9"/>
        <end position="20"/>
    </location>
</feature>
<comment type="subcellular location">
    <subcellularLocation>
        <location evidence="1">Membrane</location>
        <topology evidence="1">Multi-pass membrane protein</topology>
    </subcellularLocation>
</comment>
<feature type="transmembrane region" description="Helical" evidence="4">
    <location>
        <begin position="286"/>
        <end position="311"/>
    </location>
</feature>
<name>A0A4Y9ZY47_9AGAM</name>
<dbReference type="PANTHER" id="PTHR11360">
    <property type="entry name" value="MONOCARBOXYLATE TRANSPORTER"/>
    <property type="match status" value="1"/>
</dbReference>
<keyword evidence="4" id="KW-1133">Transmembrane helix</keyword>
<dbReference type="SUPFAM" id="SSF103473">
    <property type="entry name" value="MFS general substrate transporter"/>
    <property type="match status" value="1"/>
</dbReference>
<evidence type="ECO:0000313" key="6">
    <source>
        <dbReference type="EMBL" id="TFY79816.1"/>
    </source>
</evidence>
<reference evidence="6 7" key="1">
    <citation type="submission" date="2019-02" db="EMBL/GenBank/DDBJ databases">
        <title>Genome sequencing of the rare red list fungi Hericium alpestre (H. flagellum).</title>
        <authorList>
            <person name="Buettner E."/>
            <person name="Kellner H."/>
        </authorList>
    </citation>
    <scope>NUCLEOTIDE SEQUENCE [LARGE SCALE GENOMIC DNA]</scope>
    <source>
        <strain evidence="6 7">DSM 108284</strain>
    </source>
</reference>
<dbReference type="GO" id="GO:0022857">
    <property type="term" value="F:transmembrane transporter activity"/>
    <property type="evidence" value="ECO:0007669"/>
    <property type="project" value="InterPro"/>
</dbReference>
<evidence type="ECO:0000256" key="2">
    <source>
        <dbReference type="ARBA" id="ARBA00006727"/>
    </source>
</evidence>
<evidence type="ECO:0000259" key="5">
    <source>
        <dbReference type="PROSITE" id="PS50850"/>
    </source>
</evidence>
<feature type="compositionally biased region" description="Low complexity" evidence="3">
    <location>
        <begin position="128"/>
        <end position="140"/>
    </location>
</feature>
<feature type="domain" description="Major facilitator superfamily (MFS) profile" evidence="5">
    <location>
        <begin position="196"/>
        <end position="383"/>
    </location>
</feature>